<feature type="transmembrane region" description="Helical" evidence="7">
    <location>
        <begin position="415"/>
        <end position="439"/>
    </location>
</feature>
<dbReference type="AlphaFoldDB" id="H0EF49"/>
<evidence type="ECO:0000259" key="8">
    <source>
        <dbReference type="PROSITE" id="PS50850"/>
    </source>
</evidence>
<feature type="transmembrane region" description="Helical" evidence="7">
    <location>
        <begin position="225"/>
        <end position="246"/>
    </location>
</feature>
<dbReference type="InterPro" id="IPR005828">
    <property type="entry name" value="MFS_sugar_transport-like"/>
</dbReference>
<dbReference type="Gene3D" id="2.60.40.10">
    <property type="entry name" value="Immunoglobulins"/>
    <property type="match status" value="1"/>
</dbReference>
<keyword evidence="4 7" id="KW-0812">Transmembrane</keyword>
<dbReference type="InterPro" id="IPR020846">
    <property type="entry name" value="MFS_dom"/>
</dbReference>
<dbReference type="PRINTS" id="PR00171">
    <property type="entry name" value="SUGRTRNSPORT"/>
</dbReference>
<organism evidence="9 10">
    <name type="scientific">Glarea lozoyensis (strain ATCC 74030 / MF5533)</name>
    <dbReference type="NCBI Taxonomy" id="1104152"/>
    <lineage>
        <taxon>Eukaryota</taxon>
        <taxon>Fungi</taxon>
        <taxon>Dikarya</taxon>
        <taxon>Ascomycota</taxon>
        <taxon>Pezizomycotina</taxon>
        <taxon>Leotiomycetes</taxon>
        <taxon>Helotiales</taxon>
        <taxon>Helotiaceae</taxon>
        <taxon>Glarea</taxon>
    </lineage>
</organism>
<sequence length="854" mass="91649">MSTPKVNGVGTEHQENNVQQVISLDEKLGVGNVTQVQASSVALAAAVAAQKPSLLSKNMIKLYMIMSIGYLVSTLNGFDSSLMGSINAMKPYQQTMGLSGEGSSTGIVFIIYNLGQIAAFPFCGFLADGYGRRVCIFVGCLIVVIGTAVQATANDKEHYMGGRFILGLGASLASAAGPAYVVELAHPAYRGTMAGMYNNFWWLGNILAGWTTYGANKNLANSWAWRTPTVVQAGMPIVVMACIMFFPESPRWLIAHDRREEALAVFAKYHGDGDENSPVVQLEYHEVLEQLHATRDENPWWDFRELVNTPGARYRLYMVIGMSFFGQWSGNNVINYFMPSMVKKAGINNPNTQLLINAINPIFSMLGAIYGATLLDRLGRRFMMLAGLGGGLCAYIMLTAFTASSESNPNLSYGVIVSIYLFGIIFAWGFTPLQTLYAVECLENRTRAKGSGLNFLFLNVAMVVNTYGISVGIEKIGWKLYLVYIGWICVEMVVIYFFFVETAGKTLEEMKYIFDAKNPRKESTKKTRIAVDERGQVLHNPTDVDFQHAVAKPGTAINRGGTITIDGFTITIPDNLLVELPALFVPFAEFTTGVKPGQNEVSINGNIVNNQIIAGQMFYSQIDLAGSTGVIESLEFDGNQPGFVRVEDALIGVADLDANFEAARHRPVSEWIFPELISPGAAPPTNDFSNIGPLRNGFGPINGTIFGQLSPWPGAVTPTPAVAVCAPPATSTTATTTPTGTPEPVALTISAGTDQTVLGGVSVLLSASLIAGNVPPASLSYNWTQIAGPIVALSASNTASIRFSAPVAAASREFKVEITHTPSGSKANDTIAVTSVAIGQGAFDHPHGEYAGGV</sequence>
<protein>
    <submittedName>
        <fullName evidence="9">Putative Lactose permease</fullName>
    </submittedName>
</protein>
<feature type="transmembrane region" description="Helical" evidence="7">
    <location>
        <begin position="354"/>
        <end position="375"/>
    </location>
</feature>
<evidence type="ECO:0000313" key="10">
    <source>
        <dbReference type="Proteomes" id="UP000005446"/>
    </source>
</evidence>
<keyword evidence="10" id="KW-1185">Reference proteome</keyword>
<dbReference type="Pfam" id="PF22352">
    <property type="entry name" value="K319L-like_PKD"/>
    <property type="match status" value="1"/>
</dbReference>
<dbReference type="InParanoid" id="H0EF49"/>
<reference evidence="9 10" key="1">
    <citation type="journal article" date="2012" name="Eukaryot. Cell">
        <title>Genome sequence of the fungus Glarea lozoyensis: the first genome sequence of a species from the Helotiaceae family.</title>
        <authorList>
            <person name="Youssar L."/>
            <person name="Gruening B.A."/>
            <person name="Erxleben A."/>
            <person name="Guenther S."/>
            <person name="Huettel W."/>
        </authorList>
    </citation>
    <scope>NUCLEOTIDE SEQUENCE [LARGE SCALE GENOMIC DNA]</scope>
    <source>
        <strain evidence="10">ATCC 74030 / MF5533</strain>
    </source>
</reference>
<dbReference type="SUPFAM" id="SSF103473">
    <property type="entry name" value="MFS general substrate transporter"/>
    <property type="match status" value="1"/>
</dbReference>
<name>H0EF49_GLAL7</name>
<feature type="transmembrane region" description="Helical" evidence="7">
    <location>
        <begin position="164"/>
        <end position="182"/>
    </location>
</feature>
<feature type="transmembrane region" description="Helical" evidence="7">
    <location>
        <begin position="106"/>
        <end position="127"/>
    </location>
</feature>
<dbReference type="InterPro" id="IPR003663">
    <property type="entry name" value="Sugar/inositol_transpt"/>
</dbReference>
<evidence type="ECO:0000256" key="6">
    <source>
        <dbReference type="ARBA" id="ARBA00023136"/>
    </source>
</evidence>
<dbReference type="HOGENOM" id="CLU_334348_0_0_1"/>
<dbReference type="InterPro" id="IPR013783">
    <property type="entry name" value="Ig-like_fold"/>
</dbReference>
<evidence type="ECO:0000256" key="2">
    <source>
        <dbReference type="ARBA" id="ARBA00010992"/>
    </source>
</evidence>
<dbReference type="PROSITE" id="PS50850">
    <property type="entry name" value="MFS"/>
    <property type="match status" value="1"/>
</dbReference>
<comment type="caution">
    <text evidence="9">The sequence shown here is derived from an EMBL/GenBank/DDBJ whole genome shotgun (WGS) entry which is preliminary data.</text>
</comment>
<dbReference type="Gene3D" id="1.20.1250.20">
    <property type="entry name" value="MFS general substrate transporter like domains"/>
    <property type="match status" value="1"/>
</dbReference>
<feature type="transmembrane region" description="Helical" evidence="7">
    <location>
        <begin position="194"/>
        <end position="213"/>
    </location>
</feature>
<feature type="transmembrane region" description="Helical" evidence="7">
    <location>
        <begin position="382"/>
        <end position="403"/>
    </location>
</feature>
<dbReference type="NCBIfam" id="TIGR00879">
    <property type="entry name" value="SP"/>
    <property type="match status" value="1"/>
</dbReference>
<keyword evidence="3" id="KW-0813">Transport</keyword>
<feature type="transmembrane region" description="Helical" evidence="7">
    <location>
        <begin position="314"/>
        <end position="334"/>
    </location>
</feature>
<feature type="transmembrane region" description="Helical" evidence="7">
    <location>
        <begin position="134"/>
        <end position="152"/>
    </location>
</feature>
<dbReference type="OrthoDB" id="6133115at2759"/>
<dbReference type="Proteomes" id="UP000005446">
    <property type="component" value="Unassembled WGS sequence"/>
</dbReference>
<dbReference type="GO" id="GO:0005351">
    <property type="term" value="F:carbohydrate:proton symporter activity"/>
    <property type="evidence" value="ECO:0007669"/>
    <property type="project" value="TreeGrafter"/>
</dbReference>
<feature type="domain" description="Major facilitator superfamily (MFS) profile" evidence="8">
    <location>
        <begin position="65"/>
        <end position="503"/>
    </location>
</feature>
<feature type="transmembrane region" description="Helical" evidence="7">
    <location>
        <begin position="62"/>
        <end position="86"/>
    </location>
</feature>
<comment type="subcellular location">
    <subcellularLocation>
        <location evidence="1">Membrane</location>
        <topology evidence="1">Multi-pass membrane protein</topology>
    </subcellularLocation>
</comment>
<dbReference type="EMBL" id="AGUE01000018">
    <property type="protein sequence ID" value="EHL02825.1"/>
    <property type="molecule type" value="Genomic_DNA"/>
</dbReference>
<dbReference type="InterPro" id="IPR005829">
    <property type="entry name" value="Sugar_transporter_CS"/>
</dbReference>
<evidence type="ECO:0000256" key="1">
    <source>
        <dbReference type="ARBA" id="ARBA00004141"/>
    </source>
</evidence>
<dbReference type="Pfam" id="PF00083">
    <property type="entry name" value="Sugar_tr"/>
    <property type="match status" value="1"/>
</dbReference>
<dbReference type="PANTHER" id="PTHR48022">
    <property type="entry name" value="PLASTIDIC GLUCOSE TRANSPORTER 4"/>
    <property type="match status" value="1"/>
</dbReference>
<dbReference type="PROSITE" id="PS00216">
    <property type="entry name" value="SUGAR_TRANSPORT_1"/>
    <property type="match status" value="1"/>
</dbReference>
<evidence type="ECO:0000256" key="5">
    <source>
        <dbReference type="ARBA" id="ARBA00022989"/>
    </source>
</evidence>
<accession>H0EF49</accession>
<evidence type="ECO:0000256" key="3">
    <source>
        <dbReference type="ARBA" id="ARBA00022448"/>
    </source>
</evidence>
<gene>
    <name evidence="9" type="ORF">M7I_1087</name>
</gene>
<dbReference type="PANTHER" id="PTHR48022:SF70">
    <property type="entry name" value="MONOSACCHARIDE TRANSPORTER, PUTATIVE (AFU_ORTHOLOGUE AFUA_5G14540)-RELATED"/>
    <property type="match status" value="1"/>
</dbReference>
<dbReference type="GO" id="GO:0016020">
    <property type="term" value="C:membrane"/>
    <property type="evidence" value="ECO:0007669"/>
    <property type="project" value="UniProtKB-SubCell"/>
</dbReference>
<dbReference type="InterPro" id="IPR050360">
    <property type="entry name" value="MFS_Sugar_Transporters"/>
</dbReference>
<evidence type="ECO:0000256" key="7">
    <source>
        <dbReference type="SAM" id="Phobius"/>
    </source>
</evidence>
<feature type="transmembrane region" description="Helical" evidence="7">
    <location>
        <begin position="481"/>
        <end position="500"/>
    </location>
</feature>
<feature type="transmembrane region" description="Helical" evidence="7">
    <location>
        <begin position="451"/>
        <end position="469"/>
    </location>
</feature>
<keyword evidence="6 7" id="KW-0472">Membrane</keyword>
<comment type="similarity">
    <text evidence="2">Belongs to the major facilitator superfamily. Sugar transporter (TC 2.A.1.1) family.</text>
</comment>
<evidence type="ECO:0000256" key="4">
    <source>
        <dbReference type="ARBA" id="ARBA00022692"/>
    </source>
</evidence>
<dbReference type="InterPro" id="IPR036259">
    <property type="entry name" value="MFS_trans_sf"/>
</dbReference>
<evidence type="ECO:0000313" key="9">
    <source>
        <dbReference type="EMBL" id="EHL02825.1"/>
    </source>
</evidence>
<proteinExistence type="inferred from homology"/>
<dbReference type="FunFam" id="1.20.1250.20:FF:000134">
    <property type="entry name" value="MFS sugar transporter protein"/>
    <property type="match status" value="1"/>
</dbReference>
<keyword evidence="5 7" id="KW-1133">Transmembrane helix</keyword>